<feature type="site" description="Important for catalytic activity" evidence="7">
    <location>
        <position position="218"/>
    </location>
</feature>
<reference evidence="8 9" key="1">
    <citation type="submission" date="2020-08" db="EMBL/GenBank/DDBJ databases">
        <title>Genomic Encyclopedia of Type Strains, Phase IV (KMG-IV): sequencing the most valuable type-strain genomes for metagenomic binning, comparative biology and taxonomic classification.</title>
        <authorList>
            <person name="Goeker M."/>
        </authorList>
    </citation>
    <scope>NUCLEOTIDE SEQUENCE [LARGE SCALE GENOMIC DNA]</scope>
    <source>
        <strain evidence="8 9">DSM 27165</strain>
    </source>
</reference>
<keyword evidence="3 7" id="KW-1133">Transmembrane helix</keyword>
<evidence type="ECO:0000256" key="2">
    <source>
        <dbReference type="ARBA" id="ARBA00022692"/>
    </source>
</evidence>
<gene>
    <name evidence="7" type="primary">mltG</name>
    <name evidence="8" type="ORF">HNQ59_001984</name>
</gene>
<dbReference type="GO" id="GO:0009252">
    <property type="term" value="P:peptidoglycan biosynthetic process"/>
    <property type="evidence" value="ECO:0007669"/>
    <property type="project" value="UniProtKB-UniRule"/>
</dbReference>
<evidence type="ECO:0000256" key="3">
    <source>
        <dbReference type="ARBA" id="ARBA00022989"/>
    </source>
</evidence>
<dbReference type="Gene3D" id="3.30.1490.480">
    <property type="entry name" value="Endolytic murein transglycosylase"/>
    <property type="match status" value="1"/>
</dbReference>
<keyword evidence="6 7" id="KW-0961">Cell wall biogenesis/degradation</keyword>
<dbReference type="GO" id="GO:0008932">
    <property type="term" value="F:lytic endotransglycosylase activity"/>
    <property type="evidence" value="ECO:0007669"/>
    <property type="project" value="UniProtKB-UniRule"/>
</dbReference>
<keyword evidence="1 7" id="KW-1003">Cell membrane</keyword>
<dbReference type="AlphaFoldDB" id="A0A840MR57"/>
<keyword evidence="9" id="KW-1185">Reference proteome</keyword>
<keyword evidence="4 7" id="KW-0472">Membrane</keyword>
<dbReference type="GO" id="GO:0005886">
    <property type="term" value="C:plasma membrane"/>
    <property type="evidence" value="ECO:0007669"/>
    <property type="project" value="UniProtKB-UniRule"/>
</dbReference>
<dbReference type="Gene3D" id="3.30.160.60">
    <property type="entry name" value="Classic Zinc Finger"/>
    <property type="match status" value="1"/>
</dbReference>
<keyword evidence="2 7" id="KW-0812">Transmembrane</keyword>
<evidence type="ECO:0000256" key="6">
    <source>
        <dbReference type="ARBA" id="ARBA00023316"/>
    </source>
</evidence>
<dbReference type="InterPro" id="IPR003770">
    <property type="entry name" value="MLTG-like"/>
</dbReference>
<protein>
    <recommendedName>
        <fullName evidence="7">Endolytic murein transglycosylase</fullName>
        <ecNumber evidence="7">4.2.2.29</ecNumber>
    </recommendedName>
    <alternativeName>
        <fullName evidence="7">Peptidoglycan lytic transglycosylase</fullName>
    </alternativeName>
    <alternativeName>
        <fullName evidence="7">Peptidoglycan polymerization terminase</fullName>
    </alternativeName>
</protein>
<comment type="function">
    <text evidence="7">Functions as a peptidoglycan terminase that cleaves nascent peptidoglycan strands endolytically to terminate their elongation.</text>
</comment>
<dbReference type="Proteomes" id="UP000575898">
    <property type="component" value="Unassembled WGS sequence"/>
</dbReference>
<dbReference type="Pfam" id="PF02618">
    <property type="entry name" value="YceG"/>
    <property type="match status" value="1"/>
</dbReference>
<keyword evidence="5 7" id="KW-0456">Lyase</keyword>
<dbReference type="HAMAP" id="MF_02065">
    <property type="entry name" value="MltG"/>
    <property type="match status" value="1"/>
</dbReference>
<comment type="similarity">
    <text evidence="7">Belongs to the transglycosylase MltG family.</text>
</comment>
<organism evidence="8 9">
    <name type="scientific">Chitinivorax tropicus</name>
    <dbReference type="NCBI Taxonomy" id="714531"/>
    <lineage>
        <taxon>Bacteria</taxon>
        <taxon>Pseudomonadati</taxon>
        <taxon>Pseudomonadota</taxon>
        <taxon>Betaproteobacteria</taxon>
        <taxon>Chitinivorax</taxon>
    </lineage>
</organism>
<dbReference type="PANTHER" id="PTHR30518">
    <property type="entry name" value="ENDOLYTIC MUREIN TRANSGLYCOSYLASE"/>
    <property type="match status" value="1"/>
</dbReference>
<accession>A0A840MR57</accession>
<evidence type="ECO:0000256" key="7">
    <source>
        <dbReference type="HAMAP-Rule" id="MF_02065"/>
    </source>
</evidence>
<proteinExistence type="inferred from homology"/>
<dbReference type="EMBL" id="JACHHY010000010">
    <property type="protein sequence ID" value="MBB5018693.1"/>
    <property type="molecule type" value="Genomic_DNA"/>
</dbReference>
<dbReference type="GO" id="GO:0071555">
    <property type="term" value="P:cell wall organization"/>
    <property type="evidence" value="ECO:0007669"/>
    <property type="project" value="UniProtKB-KW"/>
</dbReference>
<dbReference type="CDD" id="cd08010">
    <property type="entry name" value="MltG_like"/>
    <property type="match status" value="1"/>
</dbReference>
<sequence length="334" mass="37725">MRLLFKLIKILLLLGIVLIVASGGWLFHFANSPLPVGQYPKTFTIRHDSNLRAVTRQLTHQKVLNEPWSFWLLARLSGRSTQLKAGSYQLTEAITPLILLDKLQKGDFHLSVVTIIEGWTFRQMREALDRHAHLRHDTQGLTDEEILNRLDIPQRNPEGLFFPDTYFAALGSSDLQILRRAHETMQQHLEEAWNERAADLPYRDAYEALIMASLIEKETGRASDRTLIGGVFVNRLKKGMRLQTDPSVIYGLGAKFDGDLRKADLQNDTPYNTYTRGGLPPTPIALPGLQSLQAAVNPARTDALYFVARGDGSSHFSGSLDEHNRAVDKYIRSR</sequence>
<comment type="catalytic activity">
    <reaction evidence="7">
        <text>a peptidoglycan chain = a peptidoglycan chain with N-acetyl-1,6-anhydromuramyl-[peptide] at the reducing end + a peptidoglycan chain with N-acetylglucosamine at the non-reducing end.</text>
        <dbReference type="EC" id="4.2.2.29"/>
    </reaction>
</comment>
<comment type="caution">
    <text evidence="8">The sequence shown here is derived from an EMBL/GenBank/DDBJ whole genome shotgun (WGS) entry which is preliminary data.</text>
</comment>
<evidence type="ECO:0000256" key="1">
    <source>
        <dbReference type="ARBA" id="ARBA00022475"/>
    </source>
</evidence>
<evidence type="ECO:0000313" key="9">
    <source>
        <dbReference type="Proteomes" id="UP000575898"/>
    </source>
</evidence>
<dbReference type="EC" id="4.2.2.29" evidence="7"/>
<dbReference type="PANTHER" id="PTHR30518:SF2">
    <property type="entry name" value="ENDOLYTIC MUREIN TRANSGLYCOSYLASE"/>
    <property type="match status" value="1"/>
</dbReference>
<evidence type="ECO:0000256" key="4">
    <source>
        <dbReference type="ARBA" id="ARBA00023136"/>
    </source>
</evidence>
<evidence type="ECO:0000313" key="8">
    <source>
        <dbReference type="EMBL" id="MBB5018693.1"/>
    </source>
</evidence>
<name>A0A840MR57_9PROT</name>
<keyword evidence="7" id="KW-0997">Cell inner membrane</keyword>
<dbReference type="NCBIfam" id="TIGR00247">
    <property type="entry name" value="endolytic transglycosylase MltG"/>
    <property type="match status" value="1"/>
</dbReference>
<evidence type="ECO:0000256" key="5">
    <source>
        <dbReference type="ARBA" id="ARBA00023239"/>
    </source>
</evidence>